<accession>A0ABN6P2M7</accession>
<dbReference type="InterPro" id="IPR001343">
    <property type="entry name" value="Hemolysn_Ca-bd"/>
</dbReference>
<evidence type="ECO:0000256" key="3">
    <source>
        <dbReference type="ARBA" id="ARBA00022525"/>
    </source>
</evidence>
<keyword evidence="3" id="KW-0964">Secreted</keyword>
<keyword evidence="4" id="KW-0800">Toxin</keyword>
<evidence type="ECO:0000256" key="5">
    <source>
        <dbReference type="ARBA" id="ARBA00022737"/>
    </source>
</evidence>
<dbReference type="PANTHER" id="PTHR38340">
    <property type="entry name" value="S-LAYER PROTEIN"/>
    <property type="match status" value="1"/>
</dbReference>
<dbReference type="RefSeq" id="WP_244407088.1">
    <property type="nucleotide sequence ID" value="NZ_AP025637.1"/>
</dbReference>
<evidence type="ECO:0000256" key="1">
    <source>
        <dbReference type="ARBA" id="ARBA00004370"/>
    </source>
</evidence>
<dbReference type="InterPro" id="IPR028992">
    <property type="entry name" value="Hedgehog/Intein_dom"/>
</dbReference>
<reference evidence="10 11" key="1">
    <citation type="journal article" date="2016" name="Microbes Environ.">
        <title>Phylogenetically diverse aerobic anoxygenic phototrophic bacteria isolated from epilithic biofilms in Tama river, Japan.</title>
        <authorList>
            <person name="Hirose S."/>
            <person name="Matsuura K."/>
            <person name="Haruta S."/>
        </authorList>
    </citation>
    <scope>NUCLEOTIDE SEQUENCE [LARGE SCALE GENOMIC DNA]</scope>
    <source>
        <strain evidence="10 11">S08</strain>
    </source>
</reference>
<dbReference type="InterPro" id="IPR003995">
    <property type="entry name" value="RTX_toxin_determinant-A"/>
</dbReference>
<gene>
    <name evidence="10" type="ORF">Rmf_28380</name>
</gene>
<dbReference type="InterPro" id="IPR018511">
    <property type="entry name" value="Hemolysin-typ_Ca-bd_CS"/>
</dbReference>
<evidence type="ECO:0000256" key="8">
    <source>
        <dbReference type="SAM" id="MobiDB-lite"/>
    </source>
</evidence>
<feature type="compositionally biased region" description="Gly residues" evidence="8">
    <location>
        <begin position="30"/>
        <end position="41"/>
    </location>
</feature>
<dbReference type="SUPFAM" id="SSF51120">
    <property type="entry name" value="beta-Roll"/>
    <property type="match status" value="4"/>
</dbReference>
<keyword evidence="5" id="KW-0677">Repeat</keyword>
<evidence type="ECO:0000313" key="11">
    <source>
        <dbReference type="Proteomes" id="UP000831327"/>
    </source>
</evidence>
<dbReference type="Gene3D" id="2.150.10.10">
    <property type="entry name" value="Serralysin-like metalloprotease, C-terminal"/>
    <property type="match status" value="3"/>
</dbReference>
<dbReference type="InterPro" id="IPR050557">
    <property type="entry name" value="RTX_toxin/Mannuronan_C5-epim"/>
</dbReference>
<dbReference type="Proteomes" id="UP000831327">
    <property type="component" value="Chromosome"/>
</dbReference>
<dbReference type="PRINTS" id="PR00313">
    <property type="entry name" value="CABNDNGRPT"/>
</dbReference>
<dbReference type="Pfam" id="PF00353">
    <property type="entry name" value="HemolysinCabind"/>
    <property type="match status" value="7"/>
</dbReference>
<feature type="region of interest" description="Disordered" evidence="8">
    <location>
        <begin position="1"/>
        <end position="41"/>
    </location>
</feature>
<keyword evidence="11" id="KW-1185">Reference proteome</keyword>
<evidence type="ECO:0000256" key="6">
    <source>
        <dbReference type="ARBA" id="ARBA00023026"/>
    </source>
</evidence>
<keyword evidence="6" id="KW-0843">Virulence</keyword>
<dbReference type="PROSITE" id="PS00330">
    <property type="entry name" value="HEMOLYSIN_CALCIUM"/>
    <property type="match status" value="6"/>
</dbReference>
<dbReference type="InterPro" id="IPR011049">
    <property type="entry name" value="Serralysin-like_metalloprot_C"/>
</dbReference>
<dbReference type="PANTHER" id="PTHR38340:SF1">
    <property type="entry name" value="S-LAYER PROTEIN"/>
    <property type="match status" value="1"/>
</dbReference>
<dbReference type="EMBL" id="AP025637">
    <property type="protein sequence ID" value="BDG72909.1"/>
    <property type="molecule type" value="Genomic_DNA"/>
</dbReference>
<dbReference type="SUPFAM" id="SSF51294">
    <property type="entry name" value="Hedgehog/intein (Hint) domain"/>
    <property type="match status" value="1"/>
</dbReference>
<sequence length="726" mass="73870">MSWSQFGSPTAGPTPQADTYTGDIGDNGSVDGGIDGGGGDDSLSGNGGADYLSGGAGIDLLYGGAGLDTLDGGTDGDSLFGNDDADTIEGGDGKDLIDGGADTAGDLLTDSLGGAWIFGGDGNDTIQVTLAGASDNSTGLFGNFLEGGGGNDLIELVGSGTVFGSGLYGKAGDDTLVGADAFASLFGDEGNDSILGGSAGEALHGGVDDDVILGGGGDDSIYGDNLDGSGTAGNDSLDGGAGNDTIDGGAGDDTINGASLGWDSMIGGDGINTLDFSGAAGPVAFHLAQRDVYEDGNPTDDWPDSLDINGEPTGDKEWEYLEGFTVAYGSRFSDGFMAGSEVGDSIFGQAGDDRIFGNTDDDTLDGGTDNDYVVGEEGHDLLAGGGGDDTIVGGRGDLNTTAPEAEGADTFEVGEETIGGADTLDGGGGDDLIHGMEGSDSLVGGIGEDTITGGTGDDIIDAGDDNDLVIWRPGDGNDFIDMGDGTDTLRLAGWDNDEWEITDQNGFDYILTNVVDRSIVVRALSVEFITCFTPGTRILSARGEVPVETLRAGDLVAAPGRGAPLKPVRWVGHTRVDIAHHRDKRKVAPILLRAGALGAGVPTRDLRVSPEHAFLLDGRLVPAHLLVNGSTIVQETWQRAITYWHVELEQHGVLVAEGALAESYFDDGNRHLFDNGVIALHLDLGAGRGGGRYAAEAFAPPLLSAEDPALARITAALPQHARARQG</sequence>
<evidence type="ECO:0000313" key="10">
    <source>
        <dbReference type="EMBL" id="BDG72909.1"/>
    </source>
</evidence>
<evidence type="ECO:0000259" key="9">
    <source>
        <dbReference type="Pfam" id="PF13403"/>
    </source>
</evidence>
<dbReference type="InterPro" id="IPR036844">
    <property type="entry name" value="Hint_dom_sf"/>
</dbReference>
<feature type="compositionally biased region" description="Polar residues" evidence="8">
    <location>
        <begin position="1"/>
        <end position="19"/>
    </location>
</feature>
<organism evidence="10 11">
    <name type="scientific">Roseomonas fluvialis</name>
    <dbReference type="NCBI Taxonomy" id="1750527"/>
    <lineage>
        <taxon>Bacteria</taxon>
        <taxon>Pseudomonadati</taxon>
        <taxon>Pseudomonadota</taxon>
        <taxon>Alphaproteobacteria</taxon>
        <taxon>Acetobacterales</taxon>
        <taxon>Roseomonadaceae</taxon>
        <taxon>Roseomonas</taxon>
    </lineage>
</organism>
<feature type="domain" description="Hedgehog/Intein (Hint)" evidence="9">
    <location>
        <begin position="530"/>
        <end position="667"/>
    </location>
</feature>
<dbReference type="PRINTS" id="PR01488">
    <property type="entry name" value="RTXTOXINA"/>
</dbReference>
<keyword evidence="7" id="KW-0472">Membrane</keyword>
<proteinExistence type="predicted"/>
<evidence type="ECO:0000256" key="7">
    <source>
        <dbReference type="ARBA" id="ARBA00023136"/>
    </source>
</evidence>
<name>A0ABN6P2M7_9PROT</name>
<evidence type="ECO:0000256" key="2">
    <source>
        <dbReference type="ARBA" id="ARBA00004613"/>
    </source>
</evidence>
<dbReference type="Pfam" id="PF13403">
    <property type="entry name" value="Hint_2"/>
    <property type="match status" value="1"/>
</dbReference>
<evidence type="ECO:0000256" key="4">
    <source>
        <dbReference type="ARBA" id="ARBA00022656"/>
    </source>
</evidence>
<protein>
    <recommendedName>
        <fullName evidence="9">Hedgehog/Intein (Hint) domain-containing protein</fullName>
    </recommendedName>
</protein>
<comment type="subcellular location">
    <subcellularLocation>
        <location evidence="1">Membrane</location>
    </subcellularLocation>
    <subcellularLocation>
        <location evidence="2">Secreted</location>
    </subcellularLocation>
</comment>
<dbReference type="Gene3D" id="2.170.16.10">
    <property type="entry name" value="Hedgehog/Intein (Hint) domain"/>
    <property type="match status" value="1"/>
</dbReference>